<comment type="caution">
    <text evidence="1">The sequence shown here is derived from an EMBL/GenBank/DDBJ whole genome shotgun (WGS) entry which is preliminary data.</text>
</comment>
<dbReference type="Proteomes" id="UP001140234">
    <property type="component" value="Unassembled WGS sequence"/>
</dbReference>
<dbReference type="EMBL" id="JANBUJ010000101">
    <property type="protein sequence ID" value="KAJ2774420.1"/>
    <property type="molecule type" value="Genomic_DNA"/>
</dbReference>
<keyword evidence="2" id="KW-1185">Reference proteome</keyword>
<organism evidence="1 2">
    <name type="scientific">Coemansia nantahalensis</name>
    <dbReference type="NCBI Taxonomy" id="2789366"/>
    <lineage>
        <taxon>Eukaryota</taxon>
        <taxon>Fungi</taxon>
        <taxon>Fungi incertae sedis</taxon>
        <taxon>Zoopagomycota</taxon>
        <taxon>Kickxellomycotina</taxon>
        <taxon>Kickxellomycetes</taxon>
        <taxon>Kickxellales</taxon>
        <taxon>Kickxellaceae</taxon>
        <taxon>Coemansia</taxon>
    </lineage>
</organism>
<protein>
    <submittedName>
        <fullName evidence="1">Uncharacterized protein</fullName>
    </submittedName>
</protein>
<sequence length="187" mass="19559">MGGTLAAHTTGLAASIVRALLFVDERRMVREAGNGGRGRAARDATRSSAGLAYNSGERLFLLRAIARMVGWRMAPLYVADCVLQLAAVGEALAGGLVLRQLDAAAGGTAVAVQVAGAAVLLLGLRAVGQQSSRVAHLVNLEWHRVARALELEFLWQPLRDHGLRRNAAAGPAQVGALLAGLRSIQQA</sequence>
<accession>A0ACC1K6P8</accession>
<evidence type="ECO:0000313" key="1">
    <source>
        <dbReference type="EMBL" id="KAJ2774420.1"/>
    </source>
</evidence>
<feature type="non-terminal residue" evidence="1">
    <location>
        <position position="187"/>
    </location>
</feature>
<gene>
    <name evidence="1" type="ORF">IWQ57_000830</name>
</gene>
<evidence type="ECO:0000313" key="2">
    <source>
        <dbReference type="Proteomes" id="UP001140234"/>
    </source>
</evidence>
<name>A0ACC1K6P8_9FUNG</name>
<proteinExistence type="predicted"/>
<reference evidence="1" key="1">
    <citation type="submission" date="2022-07" db="EMBL/GenBank/DDBJ databases">
        <title>Phylogenomic reconstructions and comparative analyses of Kickxellomycotina fungi.</title>
        <authorList>
            <person name="Reynolds N.K."/>
            <person name="Stajich J.E."/>
            <person name="Barry K."/>
            <person name="Grigoriev I.V."/>
            <person name="Crous P."/>
            <person name="Smith M.E."/>
        </authorList>
    </citation>
    <scope>NUCLEOTIDE SEQUENCE</scope>
    <source>
        <strain evidence="1">CBS 109366</strain>
    </source>
</reference>